<organism evidence="2 3">
    <name type="scientific">Opisthorchis viverrini</name>
    <name type="common">Southeast Asian liver fluke</name>
    <dbReference type="NCBI Taxonomy" id="6198"/>
    <lineage>
        <taxon>Eukaryota</taxon>
        <taxon>Metazoa</taxon>
        <taxon>Spiralia</taxon>
        <taxon>Lophotrochozoa</taxon>
        <taxon>Platyhelminthes</taxon>
        <taxon>Trematoda</taxon>
        <taxon>Digenea</taxon>
        <taxon>Opisthorchiida</taxon>
        <taxon>Opisthorchiata</taxon>
        <taxon>Opisthorchiidae</taxon>
        <taxon>Opisthorchis</taxon>
    </lineage>
</organism>
<feature type="region of interest" description="Disordered" evidence="1">
    <location>
        <begin position="14"/>
        <end position="67"/>
    </location>
</feature>
<dbReference type="AlphaFoldDB" id="A0A074ZXB3"/>
<proteinExistence type="predicted"/>
<feature type="compositionally biased region" description="Polar residues" evidence="1">
    <location>
        <begin position="42"/>
        <end position="59"/>
    </location>
</feature>
<gene>
    <name evidence="2" type="ORF">T265_11486</name>
</gene>
<accession>A0A074ZXB3</accession>
<dbReference type="GeneID" id="20325654"/>
<dbReference type="STRING" id="6198.A0A074ZXB3"/>
<dbReference type="EMBL" id="KL597131">
    <property type="protein sequence ID" value="KER19834.1"/>
    <property type="molecule type" value="Genomic_DNA"/>
</dbReference>
<name>A0A074ZXB3_OPIVI</name>
<keyword evidence="3" id="KW-1185">Reference proteome</keyword>
<sequence>MRYGATGILSCISKGSEGPPTLTTNAGTIGTKFPSPDAPTQFHPTVQQRSIRHPSTSSFDPVGTHYTPKAPCSALPTRVATVYPVTGLAPDKFEKEQVKYGDEVESVFPLD</sequence>
<evidence type="ECO:0000313" key="3">
    <source>
        <dbReference type="Proteomes" id="UP000054324"/>
    </source>
</evidence>
<dbReference type="KEGG" id="ovi:T265_11486"/>
<dbReference type="CTD" id="20325654"/>
<dbReference type="RefSeq" id="XP_009176419.1">
    <property type="nucleotide sequence ID" value="XM_009178155.1"/>
</dbReference>
<evidence type="ECO:0000313" key="2">
    <source>
        <dbReference type="EMBL" id="KER19834.1"/>
    </source>
</evidence>
<reference evidence="2 3" key="1">
    <citation type="submission" date="2013-11" db="EMBL/GenBank/DDBJ databases">
        <title>Opisthorchis viverrini - life in the bile duct.</title>
        <authorList>
            <person name="Young N.D."/>
            <person name="Nagarajan N."/>
            <person name="Lin S.J."/>
            <person name="Korhonen P.K."/>
            <person name="Jex A.R."/>
            <person name="Hall R.S."/>
            <person name="Safavi-Hemami H."/>
            <person name="Kaewkong W."/>
            <person name="Bertrand D."/>
            <person name="Gao S."/>
            <person name="Seet Q."/>
            <person name="Wongkham S."/>
            <person name="Teh B.T."/>
            <person name="Wongkham C."/>
            <person name="Intapan P.M."/>
            <person name="Maleewong W."/>
            <person name="Yang X."/>
            <person name="Hu M."/>
            <person name="Wang Z."/>
            <person name="Hofmann A."/>
            <person name="Sternberg P.W."/>
            <person name="Tan P."/>
            <person name="Wang J."/>
            <person name="Gasser R.B."/>
        </authorList>
    </citation>
    <scope>NUCLEOTIDE SEQUENCE [LARGE SCALE GENOMIC DNA]</scope>
</reference>
<evidence type="ECO:0000256" key="1">
    <source>
        <dbReference type="SAM" id="MobiDB-lite"/>
    </source>
</evidence>
<protein>
    <submittedName>
        <fullName evidence="2">Uncharacterized protein</fullName>
    </submittedName>
</protein>
<dbReference type="Proteomes" id="UP000054324">
    <property type="component" value="Unassembled WGS sequence"/>
</dbReference>